<dbReference type="AlphaFoldDB" id="A0A8I7B309"/>
<keyword evidence="3" id="KW-1185">Reference proteome</keyword>
<protein>
    <recommendedName>
        <fullName evidence="1">Reverse transcriptase zinc-binding domain-containing protein</fullName>
    </recommendedName>
</protein>
<reference evidence="3" key="1">
    <citation type="journal article" date="2012" name="Nature">
        <title>A physical, genetic and functional sequence assembly of the barley genome.</title>
        <authorList>
            <consortium name="The International Barley Genome Sequencing Consortium"/>
            <person name="Mayer K.F."/>
            <person name="Waugh R."/>
            <person name="Brown J.W."/>
            <person name="Schulman A."/>
            <person name="Langridge P."/>
            <person name="Platzer M."/>
            <person name="Fincher G.B."/>
            <person name="Muehlbauer G.J."/>
            <person name="Sato K."/>
            <person name="Close T.J."/>
            <person name="Wise R.P."/>
            <person name="Stein N."/>
        </authorList>
    </citation>
    <scope>NUCLEOTIDE SEQUENCE [LARGE SCALE GENOMIC DNA]</scope>
    <source>
        <strain evidence="3">cv. Morex</strain>
    </source>
</reference>
<sequence length="131" mass="15631">MASTPPIRPTQPLFLVPQLAPCTWKLTWRDWALPRVLFFHWLTHLDRCWTVDRLARRGLQHPARCPLCDQALEAMHHLILTCPFARQIWHEALCWLWIPCSPPNYEPLLHDWWHSARQSPPRPMDDMETLQ</sequence>
<reference evidence="2" key="2">
    <citation type="submission" date="2020-10" db="EMBL/GenBank/DDBJ databases">
        <authorList>
            <person name="Scholz U."/>
            <person name="Mascher M."/>
            <person name="Fiebig A."/>
        </authorList>
    </citation>
    <scope>NUCLEOTIDE SEQUENCE [LARGE SCALE GENOMIC DNA]</scope>
    <source>
        <strain evidence="2">cv. Morex</strain>
    </source>
</reference>
<evidence type="ECO:0000259" key="1">
    <source>
        <dbReference type="Pfam" id="PF13966"/>
    </source>
</evidence>
<dbReference type="EnsemblPlants" id="HORVU.MOREX.r3.1HG0045570.1">
    <property type="protein sequence ID" value="HORVU.MOREX.r3.1HG0045570.1.CDS1"/>
    <property type="gene ID" value="HORVU.MOREX.r3.1HG0045570"/>
</dbReference>
<organism evidence="2 3">
    <name type="scientific">Hordeum vulgare subsp. vulgare</name>
    <name type="common">Domesticated barley</name>
    <dbReference type="NCBI Taxonomy" id="112509"/>
    <lineage>
        <taxon>Eukaryota</taxon>
        <taxon>Viridiplantae</taxon>
        <taxon>Streptophyta</taxon>
        <taxon>Embryophyta</taxon>
        <taxon>Tracheophyta</taxon>
        <taxon>Spermatophyta</taxon>
        <taxon>Magnoliopsida</taxon>
        <taxon>Liliopsida</taxon>
        <taxon>Poales</taxon>
        <taxon>Poaceae</taxon>
        <taxon>BOP clade</taxon>
        <taxon>Pooideae</taxon>
        <taxon>Triticodae</taxon>
        <taxon>Triticeae</taxon>
        <taxon>Hordeinae</taxon>
        <taxon>Hordeum</taxon>
    </lineage>
</organism>
<dbReference type="Pfam" id="PF13966">
    <property type="entry name" value="zf-RVT"/>
    <property type="match status" value="1"/>
</dbReference>
<accession>A0A8I7B309</accession>
<dbReference type="Proteomes" id="UP000011116">
    <property type="component" value="Chromosome 1H"/>
</dbReference>
<reference evidence="2" key="3">
    <citation type="submission" date="2022-01" db="UniProtKB">
        <authorList>
            <consortium name="EnsemblPlants"/>
        </authorList>
    </citation>
    <scope>IDENTIFICATION</scope>
    <source>
        <strain evidence="2">subsp. vulgare</strain>
    </source>
</reference>
<feature type="domain" description="Reverse transcriptase zinc-binding" evidence="1">
    <location>
        <begin position="23"/>
        <end position="89"/>
    </location>
</feature>
<evidence type="ECO:0000313" key="3">
    <source>
        <dbReference type="Proteomes" id="UP000011116"/>
    </source>
</evidence>
<proteinExistence type="predicted"/>
<evidence type="ECO:0000313" key="2">
    <source>
        <dbReference type="EnsemblPlants" id="HORVU.MOREX.r3.1HG0045570.1.CDS1"/>
    </source>
</evidence>
<name>A0A8I7B309_HORVV</name>
<dbReference type="InterPro" id="IPR026960">
    <property type="entry name" value="RVT-Znf"/>
</dbReference>
<dbReference type="Gramene" id="HORVU.MOREX.r3.1HG0045570.1">
    <property type="protein sequence ID" value="HORVU.MOREX.r3.1HG0045570.1.CDS1"/>
    <property type="gene ID" value="HORVU.MOREX.r3.1HG0045570"/>
</dbReference>